<accession>A0AAU9J8Z7</accession>
<dbReference type="PROSITE" id="PS50157">
    <property type="entry name" value="ZINC_FINGER_C2H2_2"/>
    <property type="match status" value="3"/>
</dbReference>
<dbReference type="GO" id="GO:0000978">
    <property type="term" value="F:RNA polymerase II cis-regulatory region sequence-specific DNA binding"/>
    <property type="evidence" value="ECO:0007669"/>
    <property type="project" value="TreeGrafter"/>
</dbReference>
<dbReference type="FunFam" id="3.30.160.60:FF:000446">
    <property type="entry name" value="Zinc finger protein"/>
    <property type="match status" value="2"/>
</dbReference>
<organism evidence="6 7">
    <name type="scientific">Blepharisma stoltei</name>
    <dbReference type="NCBI Taxonomy" id="1481888"/>
    <lineage>
        <taxon>Eukaryota</taxon>
        <taxon>Sar</taxon>
        <taxon>Alveolata</taxon>
        <taxon>Ciliophora</taxon>
        <taxon>Postciliodesmatophora</taxon>
        <taxon>Heterotrichea</taxon>
        <taxon>Heterotrichida</taxon>
        <taxon>Blepharismidae</taxon>
        <taxon>Blepharisma</taxon>
    </lineage>
</organism>
<keyword evidence="3" id="KW-0862">Zinc</keyword>
<evidence type="ECO:0000313" key="6">
    <source>
        <dbReference type="EMBL" id="CAG9323740.1"/>
    </source>
</evidence>
<keyword evidence="2 4" id="KW-0863">Zinc-finger</keyword>
<keyword evidence="1" id="KW-0479">Metal-binding</keyword>
<dbReference type="PROSITE" id="PS00028">
    <property type="entry name" value="ZINC_FINGER_C2H2_1"/>
    <property type="match status" value="3"/>
</dbReference>
<dbReference type="InterPro" id="IPR036236">
    <property type="entry name" value="Znf_C2H2_sf"/>
</dbReference>
<dbReference type="PANTHER" id="PTHR23235">
    <property type="entry name" value="KRUEPPEL-LIKE TRANSCRIPTION FACTOR"/>
    <property type="match status" value="1"/>
</dbReference>
<gene>
    <name evidence="6" type="ORF">BSTOLATCC_MIC34779</name>
</gene>
<dbReference type="SMART" id="SM00355">
    <property type="entry name" value="ZnF_C2H2"/>
    <property type="match status" value="3"/>
</dbReference>
<evidence type="ECO:0000313" key="7">
    <source>
        <dbReference type="Proteomes" id="UP001162131"/>
    </source>
</evidence>
<evidence type="ECO:0000256" key="2">
    <source>
        <dbReference type="ARBA" id="ARBA00022771"/>
    </source>
</evidence>
<feature type="domain" description="C2H2-type" evidence="5">
    <location>
        <begin position="62"/>
        <end position="91"/>
    </location>
</feature>
<feature type="domain" description="C2H2-type" evidence="5">
    <location>
        <begin position="4"/>
        <end position="34"/>
    </location>
</feature>
<proteinExistence type="predicted"/>
<dbReference type="GO" id="GO:0008270">
    <property type="term" value="F:zinc ion binding"/>
    <property type="evidence" value="ECO:0007669"/>
    <property type="project" value="UniProtKB-KW"/>
</dbReference>
<dbReference type="Gene3D" id="3.30.160.60">
    <property type="entry name" value="Classic Zinc Finger"/>
    <property type="match status" value="3"/>
</dbReference>
<reference evidence="6" key="1">
    <citation type="submission" date="2021-09" db="EMBL/GenBank/DDBJ databases">
        <authorList>
            <consortium name="AG Swart"/>
            <person name="Singh M."/>
            <person name="Singh A."/>
            <person name="Seah K."/>
            <person name="Emmerich C."/>
        </authorList>
    </citation>
    <scope>NUCLEOTIDE SEQUENCE</scope>
    <source>
        <strain evidence="6">ATCC30299</strain>
    </source>
</reference>
<dbReference type="InterPro" id="IPR013087">
    <property type="entry name" value="Znf_C2H2_type"/>
</dbReference>
<comment type="caution">
    <text evidence="6">The sequence shown here is derived from an EMBL/GenBank/DDBJ whole genome shotgun (WGS) entry which is preliminary data.</text>
</comment>
<evidence type="ECO:0000259" key="5">
    <source>
        <dbReference type="PROSITE" id="PS50157"/>
    </source>
</evidence>
<feature type="domain" description="C2H2-type" evidence="5">
    <location>
        <begin position="34"/>
        <end position="61"/>
    </location>
</feature>
<protein>
    <recommendedName>
        <fullName evidence="5">C2H2-type domain-containing protein</fullName>
    </recommendedName>
</protein>
<sequence length="132" mass="15534">MEEFRCSYPGCDHRYSTKFNLNRHVKVCHVGVRFECDECDRKLSSAQNLQDHMYVHTGEKPYACKARGCKKRYRQISQLSVHRKKHRANKAKMEDLFVELKIKIFIDDKCEDYKIPLGPFTAENSILPPLLI</sequence>
<dbReference type="PANTHER" id="PTHR23235:SF120">
    <property type="entry name" value="KRUPPEL-LIKE FACTOR 15"/>
    <property type="match status" value="1"/>
</dbReference>
<dbReference type="AlphaFoldDB" id="A0AAU9J8Z7"/>
<evidence type="ECO:0000256" key="1">
    <source>
        <dbReference type="ARBA" id="ARBA00022723"/>
    </source>
</evidence>
<evidence type="ECO:0000256" key="3">
    <source>
        <dbReference type="ARBA" id="ARBA00022833"/>
    </source>
</evidence>
<dbReference type="EMBL" id="CAJZBQ010000035">
    <property type="protein sequence ID" value="CAG9323740.1"/>
    <property type="molecule type" value="Genomic_DNA"/>
</dbReference>
<dbReference type="GO" id="GO:0000981">
    <property type="term" value="F:DNA-binding transcription factor activity, RNA polymerase II-specific"/>
    <property type="evidence" value="ECO:0007669"/>
    <property type="project" value="TreeGrafter"/>
</dbReference>
<dbReference type="Pfam" id="PF00096">
    <property type="entry name" value="zf-C2H2"/>
    <property type="match status" value="3"/>
</dbReference>
<dbReference type="Proteomes" id="UP001162131">
    <property type="component" value="Unassembled WGS sequence"/>
</dbReference>
<name>A0AAU9J8Z7_9CILI</name>
<keyword evidence="7" id="KW-1185">Reference proteome</keyword>
<evidence type="ECO:0000256" key="4">
    <source>
        <dbReference type="PROSITE-ProRule" id="PRU00042"/>
    </source>
</evidence>
<dbReference type="SUPFAM" id="SSF57667">
    <property type="entry name" value="beta-beta-alpha zinc fingers"/>
    <property type="match status" value="2"/>
</dbReference>